<name>A0ABS7WUT8_9GAMM</name>
<dbReference type="RefSeq" id="WP_163649781.1">
    <property type="nucleotide sequence ID" value="NZ_JAGXFD010000001.1"/>
</dbReference>
<evidence type="ECO:0000256" key="1">
    <source>
        <dbReference type="SAM" id="Coils"/>
    </source>
</evidence>
<accession>A0ABS7WUT8</accession>
<dbReference type="Proteomes" id="UP001319883">
    <property type="component" value="Unassembled WGS sequence"/>
</dbReference>
<sequence length="174" mass="19488">MKHPVLVAGLLAFTLVASGCQWLPQRTTAFASDDAQCLSDIPTLEEQACLLDAWVAFGLAAQRGGPEWRRQTLEKVDGDTTRDRLARAVVFSWSGRGDWKAASELYKADLAMAPSRLQPLLRQWLNGLEARRSLVEEIDDSEHQRQALARERDSLAKKLDALTEIEESINSRQQ</sequence>
<gene>
    <name evidence="3" type="ORF">KGQ91_01570</name>
</gene>
<evidence type="ECO:0008006" key="5">
    <source>
        <dbReference type="Google" id="ProtNLM"/>
    </source>
</evidence>
<keyword evidence="1" id="KW-0175">Coiled coil</keyword>
<organism evidence="3 4">
    <name type="scientific">Modicisalibacter tunisiensis</name>
    <dbReference type="NCBI Taxonomy" id="390637"/>
    <lineage>
        <taxon>Bacteria</taxon>
        <taxon>Pseudomonadati</taxon>
        <taxon>Pseudomonadota</taxon>
        <taxon>Gammaproteobacteria</taxon>
        <taxon>Oceanospirillales</taxon>
        <taxon>Halomonadaceae</taxon>
        <taxon>Modicisalibacter</taxon>
    </lineage>
</organism>
<feature type="signal peptide" evidence="2">
    <location>
        <begin position="1"/>
        <end position="19"/>
    </location>
</feature>
<dbReference type="EMBL" id="JAGXFD010000001">
    <property type="protein sequence ID" value="MBZ9566383.1"/>
    <property type="molecule type" value="Genomic_DNA"/>
</dbReference>
<keyword evidence="4" id="KW-1185">Reference proteome</keyword>
<proteinExistence type="predicted"/>
<reference evidence="3 4" key="1">
    <citation type="submission" date="2021-05" db="EMBL/GenBank/DDBJ databases">
        <title>Petroleum and Energy Research Collection (APPE): ex situ preservation of microbial diversity associated with the oil industry and exploitation of its biotechnological potential.</title>
        <authorList>
            <person name="Paixao C.T.M."/>
            <person name="Gomes M.B."/>
            <person name="Oliveira V.M."/>
        </authorList>
    </citation>
    <scope>NUCLEOTIDE SEQUENCE [LARGE SCALE GENOMIC DNA]</scope>
    <source>
        <strain evidence="3 4">LIT2</strain>
    </source>
</reference>
<evidence type="ECO:0000256" key="2">
    <source>
        <dbReference type="SAM" id="SignalP"/>
    </source>
</evidence>
<evidence type="ECO:0000313" key="3">
    <source>
        <dbReference type="EMBL" id="MBZ9566383.1"/>
    </source>
</evidence>
<feature type="chain" id="PRO_5047291940" description="YfhG lipoprotein" evidence="2">
    <location>
        <begin position="20"/>
        <end position="174"/>
    </location>
</feature>
<keyword evidence="2" id="KW-0732">Signal</keyword>
<protein>
    <recommendedName>
        <fullName evidence="5">YfhG lipoprotein</fullName>
    </recommendedName>
</protein>
<feature type="coiled-coil region" evidence="1">
    <location>
        <begin position="131"/>
        <end position="165"/>
    </location>
</feature>
<evidence type="ECO:0000313" key="4">
    <source>
        <dbReference type="Proteomes" id="UP001319883"/>
    </source>
</evidence>
<comment type="caution">
    <text evidence="3">The sequence shown here is derived from an EMBL/GenBank/DDBJ whole genome shotgun (WGS) entry which is preliminary data.</text>
</comment>
<dbReference type="PROSITE" id="PS51257">
    <property type="entry name" value="PROKAR_LIPOPROTEIN"/>
    <property type="match status" value="1"/>
</dbReference>